<name>A0AAD7D7H0_MYCRO</name>
<protein>
    <submittedName>
        <fullName evidence="1">Uncharacterized protein</fullName>
    </submittedName>
</protein>
<dbReference type="AlphaFoldDB" id="A0AAD7D7H0"/>
<evidence type="ECO:0000313" key="2">
    <source>
        <dbReference type="Proteomes" id="UP001221757"/>
    </source>
</evidence>
<dbReference type="Proteomes" id="UP001221757">
    <property type="component" value="Unassembled WGS sequence"/>
</dbReference>
<gene>
    <name evidence="1" type="ORF">B0H17DRAFT_942599</name>
</gene>
<dbReference type="EMBL" id="JARKIE010000114">
    <property type="protein sequence ID" value="KAJ7681803.1"/>
    <property type="molecule type" value="Genomic_DNA"/>
</dbReference>
<sequence length="129" mass="13986">MNLSSTNVLSLPDGEKFDGLIGLCSWKTKITTIAKARGYLVYLDSSLPKPPTPTVTAGNPALVPLPPDPMPVYSQNPSFEEWEYHDASTFVLVVLNVKNPDSLGMKLDGTAAKAFASLIMNYEHITDMG</sequence>
<evidence type="ECO:0000313" key="1">
    <source>
        <dbReference type="EMBL" id="KAJ7681803.1"/>
    </source>
</evidence>
<accession>A0AAD7D7H0</accession>
<keyword evidence="2" id="KW-1185">Reference proteome</keyword>
<reference evidence="1" key="1">
    <citation type="submission" date="2023-03" db="EMBL/GenBank/DDBJ databases">
        <title>Massive genome expansion in bonnet fungi (Mycena s.s.) driven by repeated elements and novel gene families across ecological guilds.</title>
        <authorList>
            <consortium name="Lawrence Berkeley National Laboratory"/>
            <person name="Harder C.B."/>
            <person name="Miyauchi S."/>
            <person name="Viragh M."/>
            <person name="Kuo A."/>
            <person name="Thoen E."/>
            <person name="Andreopoulos B."/>
            <person name="Lu D."/>
            <person name="Skrede I."/>
            <person name="Drula E."/>
            <person name="Henrissat B."/>
            <person name="Morin E."/>
            <person name="Kohler A."/>
            <person name="Barry K."/>
            <person name="LaButti K."/>
            <person name="Morin E."/>
            <person name="Salamov A."/>
            <person name="Lipzen A."/>
            <person name="Mereny Z."/>
            <person name="Hegedus B."/>
            <person name="Baldrian P."/>
            <person name="Stursova M."/>
            <person name="Weitz H."/>
            <person name="Taylor A."/>
            <person name="Grigoriev I.V."/>
            <person name="Nagy L.G."/>
            <person name="Martin F."/>
            <person name="Kauserud H."/>
        </authorList>
    </citation>
    <scope>NUCLEOTIDE SEQUENCE</scope>
    <source>
        <strain evidence="1">CBHHK067</strain>
    </source>
</reference>
<organism evidence="1 2">
    <name type="scientific">Mycena rosella</name>
    <name type="common">Pink bonnet</name>
    <name type="synonym">Agaricus rosellus</name>
    <dbReference type="NCBI Taxonomy" id="1033263"/>
    <lineage>
        <taxon>Eukaryota</taxon>
        <taxon>Fungi</taxon>
        <taxon>Dikarya</taxon>
        <taxon>Basidiomycota</taxon>
        <taxon>Agaricomycotina</taxon>
        <taxon>Agaricomycetes</taxon>
        <taxon>Agaricomycetidae</taxon>
        <taxon>Agaricales</taxon>
        <taxon>Marasmiineae</taxon>
        <taxon>Mycenaceae</taxon>
        <taxon>Mycena</taxon>
    </lineage>
</organism>
<comment type="caution">
    <text evidence="1">The sequence shown here is derived from an EMBL/GenBank/DDBJ whole genome shotgun (WGS) entry which is preliminary data.</text>
</comment>
<proteinExistence type="predicted"/>